<reference evidence="1 2" key="1">
    <citation type="journal article" date="2011" name="Cell">
        <title>Insight into structure and assembly of the nuclear pore complex by utilizing the genome of a eukaryotic thermophile.</title>
        <authorList>
            <person name="Amlacher S."/>
            <person name="Sarges P."/>
            <person name="Flemming D."/>
            <person name="van Noort V."/>
            <person name="Kunze R."/>
            <person name="Devos D.P."/>
            <person name="Arumugam M."/>
            <person name="Bork P."/>
            <person name="Hurt E."/>
        </authorList>
    </citation>
    <scope>NUCLEOTIDE SEQUENCE [LARGE SCALE GENOMIC DNA]</scope>
    <source>
        <strain evidence="2">DSM 1495 / CBS 144.50 / IMI 039719</strain>
    </source>
</reference>
<sequence length="184" mass="21289">MCLFTQVIFSCGHAAADKRTGWCHRMWSKNRDHHSSNGSLFYLCPDVVWAQPAVPKPKRLRCDACHDAWKQSVDAWWASSWERIVVDWEGLADRQVVDKRKEVADAKRWYVLHVMIELTAASPPDEPVSVDVYRDFQRWMEGEIEFSNEKIGDMLVEEQQREQEQAMVLDLEEPFALGAVVPPS</sequence>
<dbReference type="RefSeq" id="XP_006694252.1">
    <property type="nucleotide sequence ID" value="XM_006694189.1"/>
</dbReference>
<evidence type="ECO:0000313" key="1">
    <source>
        <dbReference type="EMBL" id="EGS21956.1"/>
    </source>
</evidence>
<gene>
    <name evidence="1" type="ORF">CTHT_0038320</name>
</gene>
<organism evidence="2">
    <name type="scientific">Chaetomium thermophilum (strain DSM 1495 / CBS 144.50 / IMI 039719)</name>
    <name type="common">Thermochaetoides thermophila</name>
    <dbReference type="NCBI Taxonomy" id="759272"/>
    <lineage>
        <taxon>Eukaryota</taxon>
        <taxon>Fungi</taxon>
        <taxon>Dikarya</taxon>
        <taxon>Ascomycota</taxon>
        <taxon>Pezizomycotina</taxon>
        <taxon>Sordariomycetes</taxon>
        <taxon>Sordariomycetidae</taxon>
        <taxon>Sordariales</taxon>
        <taxon>Chaetomiaceae</taxon>
        <taxon>Thermochaetoides</taxon>
    </lineage>
</organism>
<dbReference type="GeneID" id="18257870"/>
<dbReference type="EMBL" id="GL988041">
    <property type="protein sequence ID" value="EGS21956.1"/>
    <property type="molecule type" value="Genomic_DNA"/>
</dbReference>
<dbReference type="HOGENOM" id="CLU_1467981_0_0_1"/>
<keyword evidence="2" id="KW-1185">Reference proteome</keyword>
<name>G0S8J6_CHATD</name>
<dbReference type="Proteomes" id="UP000008066">
    <property type="component" value="Unassembled WGS sequence"/>
</dbReference>
<accession>G0S8J6</accession>
<evidence type="ECO:0000313" key="2">
    <source>
        <dbReference type="Proteomes" id="UP000008066"/>
    </source>
</evidence>
<dbReference type="AlphaFoldDB" id="G0S8J6"/>
<proteinExistence type="predicted"/>
<dbReference type="KEGG" id="cthr:CTHT_0038320"/>
<protein>
    <submittedName>
        <fullName evidence="1">Uncharacterized protein</fullName>
    </submittedName>
</protein>